<dbReference type="Gene3D" id="3.40.1570.10">
    <property type="entry name" value="HemS/ChuS/ChuX like domains"/>
    <property type="match status" value="2"/>
</dbReference>
<dbReference type="CDD" id="cd16831">
    <property type="entry name" value="HemS-like_C"/>
    <property type="match status" value="1"/>
</dbReference>
<evidence type="ECO:0000313" key="3">
    <source>
        <dbReference type="Proteomes" id="UP001431634"/>
    </source>
</evidence>
<dbReference type="Pfam" id="PF05171">
    <property type="entry name" value="HemS"/>
    <property type="match status" value="2"/>
</dbReference>
<dbReference type="Proteomes" id="UP001431634">
    <property type="component" value="Unassembled WGS sequence"/>
</dbReference>
<keyword evidence="3" id="KW-1185">Reference proteome</keyword>
<gene>
    <name evidence="2" type="ORF">QJV27_02785</name>
</gene>
<dbReference type="EMBL" id="JASBAO010000001">
    <property type="protein sequence ID" value="MDI2090318.1"/>
    <property type="molecule type" value="Genomic_DNA"/>
</dbReference>
<dbReference type="CDD" id="cd16830">
    <property type="entry name" value="HemS-like_N"/>
    <property type="match status" value="1"/>
</dbReference>
<feature type="domain" description="Haemin-degrading HemS/ChuX" evidence="1">
    <location>
        <begin position="204"/>
        <end position="336"/>
    </location>
</feature>
<protein>
    <submittedName>
        <fullName evidence="2">ChuX/HutX family heme-like substrate-binding protein</fullName>
    </submittedName>
</protein>
<accession>A0ABT6Q026</accession>
<feature type="domain" description="Haemin-degrading HemS/ChuX" evidence="1">
    <location>
        <begin position="29"/>
        <end position="156"/>
    </location>
</feature>
<proteinExistence type="predicted"/>
<name>A0ABT6Q026_9PROT</name>
<dbReference type="RefSeq" id="WP_281447465.1">
    <property type="nucleotide sequence ID" value="NZ_JASBAO010000001.1"/>
</dbReference>
<dbReference type="InterPro" id="IPR007845">
    <property type="entry name" value="HemS/ChuX_dom"/>
</dbReference>
<sequence length="343" mass="39440">MKSTYQHYLALKSENPRRYARDLATMMAISEAELAHIRIGYDAKPMKKDFVALLQALHTVGETKSIVRNEYAVHEQVGRYDNVKLSNHTGLILNPRALDQRIFMRQWASAFLLKEDTHHGERQSIQIFDTHGDSVLKIYAIEKTNITAWNEIIAQFTLESISNFSVTPVGKTLLNTAFDAEKVEEEWRAMTDVHQFFKLLNNHNITRQQAFASVSNKLASKVENTALSRLLDMIQKDQNEIMIFIGNRGCVQIFTGVVEQFIPKGGWLNIFNADFTMHLMENKITETWITRKPTKEGYVTSLELFAEDGTQIAQLYGQRTEGNLEQQRWRNQIESLLVQDQVA</sequence>
<comment type="caution">
    <text evidence="2">The sequence shown here is derived from an EMBL/GenBank/DDBJ whole genome shotgun (WGS) entry which is preliminary data.</text>
</comment>
<reference evidence="2" key="1">
    <citation type="submission" date="2023-05" db="EMBL/GenBank/DDBJ databases">
        <title>Whole genome sequence of Commensalibacter sp.</title>
        <authorList>
            <person name="Charoenyingcharoen P."/>
            <person name="Yukphan P."/>
        </authorList>
    </citation>
    <scope>NUCLEOTIDE SEQUENCE</scope>
    <source>
        <strain evidence="2">TBRC 16381</strain>
    </source>
</reference>
<evidence type="ECO:0000313" key="2">
    <source>
        <dbReference type="EMBL" id="MDI2090318.1"/>
    </source>
</evidence>
<organism evidence="2 3">
    <name type="scientific">Commensalibacter oyaizuii</name>
    <dbReference type="NCBI Taxonomy" id="3043873"/>
    <lineage>
        <taxon>Bacteria</taxon>
        <taxon>Pseudomonadati</taxon>
        <taxon>Pseudomonadota</taxon>
        <taxon>Alphaproteobacteria</taxon>
        <taxon>Acetobacterales</taxon>
        <taxon>Acetobacteraceae</taxon>
    </lineage>
</organism>
<evidence type="ECO:0000259" key="1">
    <source>
        <dbReference type="Pfam" id="PF05171"/>
    </source>
</evidence>
<dbReference type="InterPro" id="IPR053733">
    <property type="entry name" value="Heme_Transport_Util_sf"/>
</dbReference>
<dbReference type="SUPFAM" id="SSF144064">
    <property type="entry name" value="Heme iron utilization protein-like"/>
    <property type="match status" value="1"/>
</dbReference>